<organism evidence="1 2">
    <name type="scientific">Selenomonas sputigena (strain ATCC 35185 / DSM 20758 / CCUG 44933 / VPI D19B-28)</name>
    <dbReference type="NCBI Taxonomy" id="546271"/>
    <lineage>
        <taxon>Bacteria</taxon>
        <taxon>Bacillati</taxon>
        <taxon>Bacillota</taxon>
        <taxon>Negativicutes</taxon>
        <taxon>Selenomonadales</taxon>
        <taxon>Selenomonadaceae</taxon>
        <taxon>Selenomonas</taxon>
    </lineage>
</organism>
<protein>
    <submittedName>
        <fullName evidence="1">Uncharacterized protein</fullName>
    </submittedName>
</protein>
<name>C9LSZ6_SELS3</name>
<comment type="caution">
    <text evidence="1">The sequence shown here is derived from an EMBL/GenBank/DDBJ whole genome shotgun (WGS) entry which is preliminary data.</text>
</comment>
<gene>
    <name evidence="1" type="ORF">SELSPUOL_00575</name>
</gene>
<evidence type="ECO:0000313" key="1">
    <source>
        <dbReference type="EMBL" id="EEX78094.1"/>
    </source>
</evidence>
<evidence type="ECO:0000313" key="2">
    <source>
        <dbReference type="Proteomes" id="UP000003505"/>
    </source>
</evidence>
<sequence length="62" mass="7202">MQHGRLRYGAKRRFGIERFVTFDDGRPKDQRDDECGHERPQAVKVMQAIPLLAFLAVLVQFS</sequence>
<reference evidence="1 2" key="1">
    <citation type="submission" date="2009-09" db="EMBL/GenBank/DDBJ databases">
        <authorList>
            <person name="Weinstock G."/>
            <person name="Sodergren E."/>
            <person name="Clifton S."/>
            <person name="Fulton L."/>
            <person name="Fulton B."/>
            <person name="Courtney L."/>
            <person name="Fronick C."/>
            <person name="Harrison M."/>
            <person name="Strong C."/>
            <person name="Farmer C."/>
            <person name="Delahaunty K."/>
            <person name="Markovic C."/>
            <person name="Hall O."/>
            <person name="Minx P."/>
            <person name="Tomlinson C."/>
            <person name="Mitreva M."/>
            <person name="Nelson J."/>
            <person name="Hou S."/>
            <person name="Wollam A."/>
            <person name="Pepin K.H."/>
            <person name="Johnson M."/>
            <person name="Bhonagiri V."/>
            <person name="Nash W.E."/>
            <person name="Warren W."/>
            <person name="Chinwalla A."/>
            <person name="Mardis E.R."/>
            <person name="Wilson R.K."/>
        </authorList>
    </citation>
    <scope>NUCLEOTIDE SEQUENCE [LARGE SCALE GENOMIC DNA]</scope>
    <source>
        <strain evidence="2">ATCC 35185 / DSM 20758 / VPI D19B-28</strain>
    </source>
</reference>
<proteinExistence type="predicted"/>
<dbReference type="Proteomes" id="UP000003505">
    <property type="component" value="Unassembled WGS sequence"/>
</dbReference>
<dbReference type="EMBL" id="ACKP02000011">
    <property type="protein sequence ID" value="EEX78094.1"/>
    <property type="molecule type" value="Genomic_DNA"/>
</dbReference>
<dbReference type="AlphaFoldDB" id="C9LSZ6"/>
<accession>C9LSZ6</accession>